<dbReference type="PROSITE" id="PS00217">
    <property type="entry name" value="SUGAR_TRANSPORT_2"/>
    <property type="match status" value="1"/>
</dbReference>
<keyword evidence="10" id="KW-1185">Reference proteome</keyword>
<feature type="transmembrane region" description="Helical" evidence="7">
    <location>
        <begin position="49"/>
        <end position="68"/>
    </location>
</feature>
<comment type="subcellular location">
    <subcellularLocation>
        <location evidence="1">Cell membrane</location>
        <topology evidence="1">Multi-pass membrane protein</topology>
    </subcellularLocation>
</comment>
<dbReference type="InterPro" id="IPR036259">
    <property type="entry name" value="MFS_trans_sf"/>
</dbReference>
<feature type="transmembrane region" description="Helical" evidence="7">
    <location>
        <begin position="329"/>
        <end position="350"/>
    </location>
</feature>
<evidence type="ECO:0000256" key="1">
    <source>
        <dbReference type="ARBA" id="ARBA00004651"/>
    </source>
</evidence>
<dbReference type="GO" id="GO:0022857">
    <property type="term" value="F:transmembrane transporter activity"/>
    <property type="evidence" value="ECO:0007669"/>
    <property type="project" value="InterPro"/>
</dbReference>
<feature type="domain" description="Major facilitator superfamily (MFS) profile" evidence="8">
    <location>
        <begin position="11"/>
        <end position="508"/>
    </location>
</feature>
<evidence type="ECO:0000256" key="5">
    <source>
        <dbReference type="ARBA" id="ARBA00022989"/>
    </source>
</evidence>
<dbReference type="InterPro" id="IPR005829">
    <property type="entry name" value="Sugar_transporter_CS"/>
</dbReference>
<evidence type="ECO:0000259" key="8">
    <source>
        <dbReference type="PROSITE" id="PS50850"/>
    </source>
</evidence>
<dbReference type="Proteomes" id="UP000199411">
    <property type="component" value="Unassembled WGS sequence"/>
</dbReference>
<keyword evidence="3" id="KW-1003">Cell membrane</keyword>
<feature type="transmembrane region" description="Helical" evidence="7">
    <location>
        <begin position="304"/>
        <end position="322"/>
    </location>
</feature>
<gene>
    <name evidence="9" type="ORF">SAMN05660835_00414</name>
</gene>
<reference evidence="10" key="1">
    <citation type="submission" date="2016-10" db="EMBL/GenBank/DDBJ databases">
        <authorList>
            <person name="Varghese N."/>
            <person name="Submissions S."/>
        </authorList>
    </citation>
    <scope>NUCLEOTIDE SEQUENCE [LARGE SCALE GENOMIC DNA]</scope>
    <source>
        <strain evidence="10">DSM 8415</strain>
    </source>
</reference>
<dbReference type="GO" id="GO:0005886">
    <property type="term" value="C:plasma membrane"/>
    <property type="evidence" value="ECO:0007669"/>
    <property type="project" value="UniProtKB-SubCell"/>
</dbReference>
<dbReference type="OrthoDB" id="9807274at2"/>
<accession>A0A1G6JJF3</accession>
<evidence type="ECO:0000313" key="9">
    <source>
        <dbReference type="EMBL" id="SDC18811.1"/>
    </source>
</evidence>
<keyword evidence="2" id="KW-0813">Transport</keyword>
<name>A0A1G6JJF3_9BACT</name>
<feature type="transmembrane region" description="Helical" evidence="7">
    <location>
        <begin position="485"/>
        <end position="503"/>
    </location>
</feature>
<dbReference type="PANTHER" id="PTHR23501">
    <property type="entry name" value="MAJOR FACILITATOR SUPERFAMILY"/>
    <property type="match status" value="1"/>
</dbReference>
<dbReference type="PANTHER" id="PTHR23501:SF174">
    <property type="entry name" value="MULTIDRUG EXPORT PROTEIN EMRB-RELATED"/>
    <property type="match status" value="1"/>
</dbReference>
<evidence type="ECO:0000313" key="10">
    <source>
        <dbReference type="Proteomes" id="UP000199411"/>
    </source>
</evidence>
<feature type="transmembrane region" description="Helical" evidence="7">
    <location>
        <begin position="362"/>
        <end position="386"/>
    </location>
</feature>
<feature type="transmembrane region" description="Helical" evidence="7">
    <location>
        <begin position="165"/>
        <end position="185"/>
    </location>
</feature>
<dbReference type="Gene3D" id="1.20.1720.10">
    <property type="entry name" value="Multidrug resistance protein D"/>
    <property type="match status" value="1"/>
</dbReference>
<evidence type="ECO:0000256" key="6">
    <source>
        <dbReference type="ARBA" id="ARBA00023136"/>
    </source>
</evidence>
<protein>
    <submittedName>
        <fullName evidence="9">MFS transporter, DHA2 family, multidrug resistance protein</fullName>
    </submittedName>
</protein>
<feature type="transmembrane region" description="Helical" evidence="7">
    <location>
        <begin position="197"/>
        <end position="218"/>
    </location>
</feature>
<evidence type="ECO:0000256" key="3">
    <source>
        <dbReference type="ARBA" id="ARBA00022475"/>
    </source>
</evidence>
<dbReference type="AlphaFoldDB" id="A0A1G6JJF3"/>
<evidence type="ECO:0000256" key="2">
    <source>
        <dbReference type="ARBA" id="ARBA00022448"/>
    </source>
</evidence>
<keyword evidence="5 7" id="KW-1133">Transmembrane helix</keyword>
<evidence type="ECO:0000256" key="4">
    <source>
        <dbReference type="ARBA" id="ARBA00022692"/>
    </source>
</evidence>
<dbReference type="InterPro" id="IPR004638">
    <property type="entry name" value="EmrB-like"/>
</dbReference>
<evidence type="ECO:0000256" key="7">
    <source>
        <dbReference type="SAM" id="Phobius"/>
    </source>
</evidence>
<dbReference type="PROSITE" id="PS50850">
    <property type="entry name" value="MFS"/>
    <property type="match status" value="1"/>
</dbReference>
<organism evidence="9 10">
    <name type="scientific">Desulfurella multipotens</name>
    <dbReference type="NCBI Taxonomy" id="79269"/>
    <lineage>
        <taxon>Bacteria</taxon>
        <taxon>Pseudomonadati</taxon>
        <taxon>Campylobacterota</taxon>
        <taxon>Desulfurellia</taxon>
        <taxon>Desulfurellales</taxon>
        <taxon>Desulfurellaceae</taxon>
        <taxon>Desulfurella</taxon>
    </lineage>
</organism>
<dbReference type="Gene3D" id="1.20.1250.20">
    <property type="entry name" value="MFS general substrate transporter like domains"/>
    <property type="match status" value="1"/>
</dbReference>
<proteinExistence type="predicted"/>
<keyword evidence="4 7" id="KW-0812">Transmembrane</keyword>
<dbReference type="EMBL" id="FMYU01000003">
    <property type="protein sequence ID" value="SDC18811.1"/>
    <property type="molecule type" value="Genomic_DNA"/>
</dbReference>
<dbReference type="RefSeq" id="WP_092127840.1">
    <property type="nucleotide sequence ID" value="NZ_FMYU01000003.1"/>
</dbReference>
<feature type="transmembrane region" description="Helical" evidence="7">
    <location>
        <begin position="135"/>
        <end position="153"/>
    </location>
</feature>
<keyword evidence="6 7" id="KW-0472">Membrane</keyword>
<dbReference type="InterPro" id="IPR011701">
    <property type="entry name" value="MFS"/>
</dbReference>
<sequence length="515" mass="57060">MAQQKVNPYVIALTVMLATFMEVLDTSVANVALPHIAGSLSVTVTDSTWVLTSYLAANAIVLPITGWLSQKIGRKRYFIGSIVLFTISSALCGLSFDFYFLLVARAIQGFAGGGLQPVSQAILMESFPEKKRGMAMSIFSIGVIFAPILGPVIGGWLTDQYSWRWVFYINVPVGILATILTMILVEDPPYARANPKLKIDYLALSFIFIGIASLQIMLDQGQNKDWFNSNLIVILALFAFFFISMFIIKNAFSKEPIIKFKLFKDVNYSIGVFLMFMTGFVLYSSLALLPILVQTLMGYDALKAGYVIAPGGVASLMIAPIIGKLSNKVNVKILVGAGILLVAYSLHLMSEFNLTASFDVFAWARIIMGFGLPAMFIPINLVAYKFLKKEDMGDASGVINFARNIGGSIGISFAATMLQRREVFHRDALVQNFSQSSVIFQNFLDSTRQYLVTHGFSFADSYHAAIDLMNNLLSAQSAIMGYQDVFHLIIYFTLPLFFLIFFIKTKQTKDKRVTL</sequence>
<dbReference type="SUPFAM" id="SSF103473">
    <property type="entry name" value="MFS general substrate transporter"/>
    <property type="match status" value="1"/>
</dbReference>
<feature type="transmembrane region" description="Helical" evidence="7">
    <location>
        <begin position="230"/>
        <end position="248"/>
    </location>
</feature>
<dbReference type="InterPro" id="IPR020846">
    <property type="entry name" value="MFS_dom"/>
</dbReference>
<dbReference type="CDD" id="cd17503">
    <property type="entry name" value="MFS_LmrB_MDR_like"/>
    <property type="match status" value="1"/>
</dbReference>
<dbReference type="Pfam" id="PF07690">
    <property type="entry name" value="MFS_1"/>
    <property type="match status" value="1"/>
</dbReference>
<dbReference type="NCBIfam" id="TIGR00711">
    <property type="entry name" value="efflux_EmrB"/>
    <property type="match status" value="1"/>
</dbReference>
<feature type="transmembrane region" description="Helical" evidence="7">
    <location>
        <begin position="268"/>
        <end position="292"/>
    </location>
</feature>
<feature type="transmembrane region" description="Helical" evidence="7">
    <location>
        <begin position="77"/>
        <end position="96"/>
    </location>
</feature>